<dbReference type="PATRIC" id="fig|1158607.3.peg.2102"/>
<sequence length="607" mass="69272">MDKLGNYPYTAHMRKLTLLKLIRINGVFLFFLLLLNGGGKVVFGAEEFSASLHESPFAQTNFPVAVSNKETTRIDSDDSWVNSQFTTTLDNHFYQKDLEANSIVNVRPVFRLINLNKKQTVYRLQADFTYTNDTEKVEFVVWGDSENKTDLQKYPAVFDSATKKWEADVPITNHKLVGRYQVLILVTKKDGRNDKIDFGEFEVTQPTISAKLDPARTDKGQFDVLVQVDSPAEVETLEVPVWSKEDKSDLKVYQGQRQSPTTYSIRMDYEDFDFQNGIYYTEAFLTSQNGLSAQSEINEATIDLTLPKRIRVLQDTTSYQNRALNEGASEMAHNTMLRVEGIVYNEELKIFKTDSGYIPADNLAVVETDEEVRFISHRGNSRVAPENSLPAFQQANTWGVETDLRLTKDRQWVIMHDDSVDRMTNGSGLVSEFTLEEMKQLRIDHGKNVETFDQSQLMIPTLEDYLATMQQYHKVPLLDLKPTDLTADDYDNLAYWLDHYGFGETGMVISFDFLHLQEIKQRLPNIHVQLLSNELTEQVIADVYHLGNNAGLDVRYDNIVSQVDLVTKAQSIGLKINAWTIPKKEWKQAEKIGVDFITAKTGPKKTS</sequence>
<dbReference type="SUPFAM" id="SSF51695">
    <property type="entry name" value="PLC-like phosphodiesterases"/>
    <property type="match status" value="1"/>
</dbReference>
<dbReference type="PROSITE" id="PS51704">
    <property type="entry name" value="GP_PDE"/>
    <property type="match status" value="1"/>
</dbReference>
<evidence type="ECO:0000313" key="3">
    <source>
        <dbReference type="Proteomes" id="UP000013782"/>
    </source>
</evidence>
<protein>
    <recommendedName>
        <fullName evidence="1">GP-PDE domain-containing protein</fullName>
    </recommendedName>
</protein>
<dbReference type="PANTHER" id="PTHR46211">
    <property type="entry name" value="GLYCEROPHOSPHORYL DIESTER PHOSPHODIESTERASE"/>
    <property type="match status" value="1"/>
</dbReference>
<dbReference type="InterPro" id="IPR013688">
    <property type="entry name" value="GBS_Bsp-like"/>
</dbReference>
<dbReference type="RefSeq" id="WP_010757120.1">
    <property type="nucleotide sequence ID" value="NZ_ASWD01000001.1"/>
</dbReference>
<dbReference type="GO" id="GO:0008081">
    <property type="term" value="F:phosphoric diester hydrolase activity"/>
    <property type="evidence" value="ECO:0007669"/>
    <property type="project" value="InterPro"/>
</dbReference>
<dbReference type="OrthoDB" id="384721at2"/>
<name>R2T2C0_9ENTE</name>
<dbReference type="InterPro" id="IPR044081">
    <property type="entry name" value="DUF5776"/>
</dbReference>
<dbReference type="Gene3D" id="3.20.20.190">
    <property type="entry name" value="Phosphatidylinositol (PI) phosphodiesterase"/>
    <property type="match status" value="1"/>
</dbReference>
<reference evidence="2 3" key="1">
    <citation type="submission" date="2013-02" db="EMBL/GenBank/DDBJ databases">
        <title>The Genome Sequence of Enterococcus pallens BAA-351.</title>
        <authorList>
            <consortium name="The Broad Institute Genome Sequencing Platform"/>
            <consortium name="The Broad Institute Genome Sequencing Center for Infectious Disease"/>
            <person name="Earl A.M."/>
            <person name="Gilmore M.S."/>
            <person name="Lebreton F."/>
            <person name="Walker B."/>
            <person name="Young S.K."/>
            <person name="Zeng Q."/>
            <person name="Gargeya S."/>
            <person name="Fitzgerald M."/>
            <person name="Haas B."/>
            <person name="Abouelleil A."/>
            <person name="Alvarado L."/>
            <person name="Arachchi H.M."/>
            <person name="Berlin A.M."/>
            <person name="Chapman S.B."/>
            <person name="Dewar J."/>
            <person name="Goldberg J."/>
            <person name="Griggs A."/>
            <person name="Gujja S."/>
            <person name="Hansen M."/>
            <person name="Howarth C."/>
            <person name="Imamovic A."/>
            <person name="Larimer J."/>
            <person name="McCowan C."/>
            <person name="Murphy C."/>
            <person name="Neiman D."/>
            <person name="Pearson M."/>
            <person name="Priest M."/>
            <person name="Roberts A."/>
            <person name="Saif S."/>
            <person name="Shea T."/>
            <person name="Sisk P."/>
            <person name="Sykes S."/>
            <person name="Wortman J."/>
            <person name="Nusbaum C."/>
            <person name="Birren B."/>
        </authorList>
    </citation>
    <scope>NUCLEOTIDE SEQUENCE [LARGE SCALE GENOMIC DNA]</scope>
    <source>
        <strain evidence="2 3">ATCC BAA-351</strain>
    </source>
</reference>
<dbReference type="Pfam" id="PF03009">
    <property type="entry name" value="GDPD"/>
    <property type="match status" value="1"/>
</dbReference>
<dbReference type="AlphaFoldDB" id="R2T2C0"/>
<dbReference type="GO" id="GO:0006629">
    <property type="term" value="P:lipid metabolic process"/>
    <property type="evidence" value="ECO:0007669"/>
    <property type="project" value="InterPro"/>
</dbReference>
<dbReference type="EMBL" id="AJAQ01000015">
    <property type="protein sequence ID" value="EOH94394.1"/>
    <property type="molecule type" value="Genomic_DNA"/>
</dbReference>
<evidence type="ECO:0000259" key="1">
    <source>
        <dbReference type="PROSITE" id="PS51704"/>
    </source>
</evidence>
<dbReference type="Proteomes" id="UP000013782">
    <property type="component" value="Unassembled WGS sequence"/>
</dbReference>
<keyword evidence="3" id="KW-1185">Reference proteome</keyword>
<dbReference type="Gene3D" id="2.60.40.3760">
    <property type="match status" value="2"/>
</dbReference>
<dbReference type="PANTHER" id="PTHR46211:SF14">
    <property type="entry name" value="GLYCEROPHOSPHODIESTER PHOSPHODIESTERASE"/>
    <property type="match status" value="1"/>
</dbReference>
<evidence type="ECO:0000313" key="2">
    <source>
        <dbReference type="EMBL" id="EOH94394.1"/>
    </source>
</evidence>
<dbReference type="InterPro" id="IPR017946">
    <property type="entry name" value="PLC-like_Pdiesterase_TIM-brl"/>
</dbReference>
<comment type="caution">
    <text evidence="2">The sequence shown here is derived from an EMBL/GenBank/DDBJ whole genome shotgun (WGS) entry which is preliminary data.</text>
</comment>
<dbReference type="eggNOG" id="COG0584">
    <property type="taxonomic scope" value="Bacteria"/>
</dbReference>
<dbReference type="Pfam" id="PF08481">
    <property type="entry name" value="GBS_Bsp-like"/>
    <property type="match status" value="1"/>
</dbReference>
<dbReference type="Pfam" id="PF19087">
    <property type="entry name" value="DUF5776"/>
    <property type="match status" value="1"/>
</dbReference>
<dbReference type="HOGENOM" id="CLU_446717_0_0_9"/>
<dbReference type="STRING" id="160454.RV10_GL001809"/>
<organism evidence="2 3">
    <name type="scientific">Enterococcus pallens ATCC BAA-351</name>
    <dbReference type="NCBI Taxonomy" id="1158607"/>
    <lineage>
        <taxon>Bacteria</taxon>
        <taxon>Bacillati</taxon>
        <taxon>Bacillota</taxon>
        <taxon>Bacilli</taxon>
        <taxon>Lactobacillales</taxon>
        <taxon>Enterococcaceae</taxon>
        <taxon>Enterococcus</taxon>
    </lineage>
</organism>
<dbReference type="InterPro" id="IPR030395">
    <property type="entry name" value="GP_PDE_dom"/>
</dbReference>
<proteinExistence type="predicted"/>
<feature type="domain" description="GP-PDE" evidence="1">
    <location>
        <begin position="372"/>
        <end position="607"/>
    </location>
</feature>
<accession>R2T2C0</accession>
<gene>
    <name evidence="2" type="ORF">UAU_02129</name>
</gene>